<evidence type="ECO:0000313" key="2">
    <source>
        <dbReference type="EMBL" id="TWF77901.1"/>
    </source>
</evidence>
<sequence length="145" mass="15388">MVGMSEITALYPRLVVEGADAALDFYARALGGTVTERYTGPDGRVVHAMVEAGPARFAVKDAGDGDPAPTSENVDNGIPVIMSLDVSDADAVAERMLGAGATVIFPIADRGYSYGGRLRDPFGHQWLIAQHSEDLTPEQIQERVG</sequence>
<dbReference type="Pfam" id="PF00903">
    <property type="entry name" value="Glyoxalase"/>
    <property type="match status" value="1"/>
</dbReference>
<proteinExistence type="predicted"/>
<dbReference type="PROSITE" id="PS51819">
    <property type="entry name" value="VOC"/>
    <property type="match status" value="1"/>
</dbReference>
<dbReference type="InterPro" id="IPR037523">
    <property type="entry name" value="VOC_core"/>
</dbReference>
<dbReference type="CDD" id="cd07246">
    <property type="entry name" value="VOC_like"/>
    <property type="match status" value="1"/>
</dbReference>
<dbReference type="InterPro" id="IPR029068">
    <property type="entry name" value="Glyas_Bleomycin-R_OHBP_Dase"/>
</dbReference>
<organism evidence="2 3">
    <name type="scientific">Pseudonocardia hierapolitana</name>
    <dbReference type="NCBI Taxonomy" id="1128676"/>
    <lineage>
        <taxon>Bacteria</taxon>
        <taxon>Bacillati</taxon>
        <taxon>Actinomycetota</taxon>
        <taxon>Actinomycetes</taxon>
        <taxon>Pseudonocardiales</taxon>
        <taxon>Pseudonocardiaceae</taxon>
        <taxon>Pseudonocardia</taxon>
    </lineage>
</organism>
<comment type="caution">
    <text evidence="2">The sequence shown here is derived from an EMBL/GenBank/DDBJ whole genome shotgun (WGS) entry which is preliminary data.</text>
</comment>
<dbReference type="InterPro" id="IPR004360">
    <property type="entry name" value="Glyas_Fos-R_dOase_dom"/>
</dbReference>
<evidence type="ECO:0000313" key="3">
    <source>
        <dbReference type="Proteomes" id="UP000321261"/>
    </source>
</evidence>
<name>A0A561SSS4_9PSEU</name>
<dbReference type="PANTHER" id="PTHR34109">
    <property type="entry name" value="BNAUNNG04460D PROTEIN-RELATED"/>
    <property type="match status" value="1"/>
</dbReference>
<feature type="domain" description="VOC" evidence="1">
    <location>
        <begin position="8"/>
        <end position="131"/>
    </location>
</feature>
<dbReference type="Gene3D" id="3.30.720.120">
    <property type="match status" value="1"/>
</dbReference>
<keyword evidence="3" id="KW-1185">Reference proteome</keyword>
<protein>
    <submittedName>
        <fullName evidence="2">Putative glyoxalase superfamily protein PhnB</fullName>
    </submittedName>
</protein>
<dbReference type="Gene3D" id="3.30.720.110">
    <property type="match status" value="1"/>
</dbReference>
<accession>A0A561SSS4</accession>
<dbReference type="Proteomes" id="UP000321261">
    <property type="component" value="Unassembled WGS sequence"/>
</dbReference>
<dbReference type="SUPFAM" id="SSF54593">
    <property type="entry name" value="Glyoxalase/Bleomycin resistance protein/Dihydroxybiphenyl dioxygenase"/>
    <property type="match status" value="1"/>
</dbReference>
<gene>
    <name evidence="2" type="ORF">FHX44_113816</name>
</gene>
<dbReference type="EMBL" id="VIWU01000001">
    <property type="protein sequence ID" value="TWF77901.1"/>
    <property type="molecule type" value="Genomic_DNA"/>
</dbReference>
<reference evidence="2 3" key="1">
    <citation type="submission" date="2019-06" db="EMBL/GenBank/DDBJ databases">
        <title>Sequencing the genomes of 1000 actinobacteria strains.</title>
        <authorList>
            <person name="Klenk H.-P."/>
        </authorList>
    </citation>
    <scope>NUCLEOTIDE SEQUENCE [LARGE SCALE GENOMIC DNA]</scope>
    <source>
        <strain evidence="2 3">DSM 45671</strain>
    </source>
</reference>
<dbReference type="AlphaFoldDB" id="A0A561SSS4"/>
<dbReference type="PANTHER" id="PTHR34109:SF1">
    <property type="entry name" value="VOC DOMAIN-CONTAINING PROTEIN"/>
    <property type="match status" value="1"/>
</dbReference>
<evidence type="ECO:0000259" key="1">
    <source>
        <dbReference type="PROSITE" id="PS51819"/>
    </source>
</evidence>